<dbReference type="Proteomes" id="UP001293254">
    <property type="component" value="Unassembled WGS sequence"/>
</dbReference>
<feature type="region of interest" description="Disordered" evidence="1">
    <location>
        <begin position="1"/>
        <end position="44"/>
    </location>
</feature>
<keyword evidence="3" id="KW-1185">Reference proteome</keyword>
<reference evidence="2" key="1">
    <citation type="submission" date="2020-06" db="EMBL/GenBank/DDBJ databases">
        <authorList>
            <person name="Li T."/>
            <person name="Hu X."/>
            <person name="Zhang T."/>
            <person name="Song X."/>
            <person name="Zhang H."/>
            <person name="Dai N."/>
            <person name="Sheng W."/>
            <person name="Hou X."/>
            <person name="Wei L."/>
        </authorList>
    </citation>
    <scope>NUCLEOTIDE SEQUENCE</scope>
    <source>
        <strain evidence="2">3651</strain>
        <tissue evidence="2">Leaf</tissue>
    </source>
</reference>
<evidence type="ECO:0000313" key="3">
    <source>
        <dbReference type="Proteomes" id="UP001293254"/>
    </source>
</evidence>
<reference evidence="2" key="2">
    <citation type="journal article" date="2024" name="Plant">
        <title>Genomic evolution and insights into agronomic trait innovations of Sesamum species.</title>
        <authorList>
            <person name="Miao H."/>
            <person name="Wang L."/>
            <person name="Qu L."/>
            <person name="Liu H."/>
            <person name="Sun Y."/>
            <person name="Le M."/>
            <person name="Wang Q."/>
            <person name="Wei S."/>
            <person name="Zheng Y."/>
            <person name="Lin W."/>
            <person name="Duan Y."/>
            <person name="Cao H."/>
            <person name="Xiong S."/>
            <person name="Wang X."/>
            <person name="Wei L."/>
            <person name="Li C."/>
            <person name="Ma Q."/>
            <person name="Ju M."/>
            <person name="Zhao R."/>
            <person name="Li G."/>
            <person name="Mu C."/>
            <person name="Tian Q."/>
            <person name="Mei H."/>
            <person name="Zhang T."/>
            <person name="Gao T."/>
            <person name="Zhang H."/>
        </authorList>
    </citation>
    <scope>NUCLEOTIDE SEQUENCE</scope>
    <source>
        <strain evidence="2">3651</strain>
    </source>
</reference>
<proteinExistence type="predicted"/>
<dbReference type="EMBL" id="JACGWO010000002">
    <property type="protein sequence ID" value="KAK4434828.1"/>
    <property type="molecule type" value="Genomic_DNA"/>
</dbReference>
<comment type="caution">
    <text evidence="2">The sequence shown here is derived from an EMBL/GenBank/DDBJ whole genome shotgun (WGS) entry which is preliminary data.</text>
</comment>
<accession>A0AAE1YRR9</accession>
<evidence type="ECO:0000313" key="2">
    <source>
        <dbReference type="EMBL" id="KAK4434828.1"/>
    </source>
</evidence>
<dbReference type="AlphaFoldDB" id="A0AAE1YRR9"/>
<gene>
    <name evidence="2" type="ORF">Salat_0645700</name>
</gene>
<evidence type="ECO:0000256" key="1">
    <source>
        <dbReference type="SAM" id="MobiDB-lite"/>
    </source>
</evidence>
<feature type="compositionally biased region" description="Basic residues" evidence="1">
    <location>
        <begin position="19"/>
        <end position="31"/>
    </location>
</feature>
<feature type="compositionally biased region" description="Basic and acidic residues" evidence="1">
    <location>
        <begin position="32"/>
        <end position="44"/>
    </location>
</feature>
<name>A0AAE1YRR9_9LAMI</name>
<organism evidence="2 3">
    <name type="scientific">Sesamum alatum</name>
    <dbReference type="NCBI Taxonomy" id="300844"/>
    <lineage>
        <taxon>Eukaryota</taxon>
        <taxon>Viridiplantae</taxon>
        <taxon>Streptophyta</taxon>
        <taxon>Embryophyta</taxon>
        <taxon>Tracheophyta</taxon>
        <taxon>Spermatophyta</taxon>
        <taxon>Magnoliopsida</taxon>
        <taxon>eudicotyledons</taxon>
        <taxon>Gunneridae</taxon>
        <taxon>Pentapetalae</taxon>
        <taxon>asterids</taxon>
        <taxon>lamiids</taxon>
        <taxon>Lamiales</taxon>
        <taxon>Pedaliaceae</taxon>
        <taxon>Sesamum</taxon>
    </lineage>
</organism>
<sequence>MDYKVINDLDQGSDDNGKGKAKLSKKFRKKEKGKESPENRMRDFPKCNKLSALVDEQTDDGETEIGPMRVVQELGLDVKPCDRMVKAINTKVVPVSEITTTDLIVRPWQGKTFMRGDYGEGETWAEKKLKTVKAVPVAVHRRKGHILLMWSDFAALRGCRRR</sequence>
<protein>
    <submittedName>
        <fullName evidence="2">Uncharacterized protein</fullName>
    </submittedName>
</protein>